<feature type="transmembrane region" description="Helical" evidence="6">
    <location>
        <begin position="328"/>
        <end position="353"/>
    </location>
</feature>
<comment type="subcellular location">
    <subcellularLocation>
        <location evidence="1">Cell membrane</location>
        <topology evidence="1">Multi-pass membrane protein</topology>
    </subcellularLocation>
</comment>
<dbReference type="Proteomes" id="UP000244925">
    <property type="component" value="Unassembled WGS sequence"/>
</dbReference>
<dbReference type="CDD" id="cd17324">
    <property type="entry name" value="MFS_NepI_like"/>
    <property type="match status" value="1"/>
</dbReference>
<dbReference type="InterPro" id="IPR011701">
    <property type="entry name" value="MFS"/>
</dbReference>
<dbReference type="PANTHER" id="PTHR43124:SF6">
    <property type="entry name" value="TRANSPORTER ARAJ-RELATED"/>
    <property type="match status" value="1"/>
</dbReference>
<dbReference type="GO" id="GO:0022857">
    <property type="term" value="F:transmembrane transporter activity"/>
    <property type="evidence" value="ECO:0007669"/>
    <property type="project" value="InterPro"/>
</dbReference>
<evidence type="ECO:0000256" key="2">
    <source>
        <dbReference type="ARBA" id="ARBA00022475"/>
    </source>
</evidence>
<evidence type="ECO:0000256" key="5">
    <source>
        <dbReference type="ARBA" id="ARBA00023136"/>
    </source>
</evidence>
<keyword evidence="9" id="KW-1185">Reference proteome</keyword>
<reference evidence="9" key="1">
    <citation type="submission" date="2018-02" db="EMBL/GenBank/DDBJ databases">
        <authorList>
            <person name="Clavel T."/>
            <person name="Strowig T."/>
        </authorList>
    </citation>
    <scope>NUCLEOTIDE SEQUENCE [LARGE SCALE GENOMIC DNA]</scope>
    <source>
        <strain evidence="9">DSM 100764</strain>
    </source>
</reference>
<feature type="transmembrane region" description="Helical" evidence="6">
    <location>
        <begin position="359"/>
        <end position="376"/>
    </location>
</feature>
<feature type="transmembrane region" description="Helical" evidence="6">
    <location>
        <begin position="129"/>
        <end position="151"/>
    </location>
</feature>
<dbReference type="Pfam" id="PF07690">
    <property type="entry name" value="MFS_1"/>
    <property type="match status" value="1"/>
</dbReference>
<feature type="transmembrane region" description="Helical" evidence="6">
    <location>
        <begin position="157"/>
        <end position="180"/>
    </location>
</feature>
<dbReference type="InterPro" id="IPR020846">
    <property type="entry name" value="MFS_dom"/>
</dbReference>
<dbReference type="Gene3D" id="1.20.1250.20">
    <property type="entry name" value="MFS general substrate transporter like domains"/>
    <property type="match status" value="2"/>
</dbReference>
<dbReference type="GO" id="GO:0005886">
    <property type="term" value="C:plasma membrane"/>
    <property type="evidence" value="ECO:0007669"/>
    <property type="project" value="UniProtKB-SubCell"/>
</dbReference>
<feature type="transmembrane region" description="Helical" evidence="6">
    <location>
        <begin position="71"/>
        <end position="92"/>
    </location>
</feature>
<evidence type="ECO:0000259" key="7">
    <source>
        <dbReference type="PROSITE" id="PS50850"/>
    </source>
</evidence>
<feature type="transmembrane region" description="Helical" evidence="6">
    <location>
        <begin position="292"/>
        <end position="316"/>
    </location>
</feature>
<sequence length="385" mass="39815">MNHRKALIALALGTFALGVAEFGMMGVLGDVARGVDVSIVKAGHLISIYSAGVACGSPALVLLHRMPLRRLMILLAAMILLGNLLAAISVDFTMLLCSRLISGLPHGAYFGAGAIVCSRLAAKGHGAAAVAVMIGGMTIANLAGVPLATLAANLAGWRYPFAIVAFMAALALACLCRWLPSIEPLPDTGIKGQFAFLRSSAPWLIYGGVFFGQASVYCWLSYIEPIMTRVTGFSGAAMTYVMVIVGLGMVAGNAVAGRLADRHSVSVVCGLLAAAMAIVMPAIYLLDAFKIPSLLLAFMASFGLFGIGGPLQYLIVRFAKGGEMLGGAGIQIAFNVSNAVSAWIGGVAIGAGWSLSSPALVGVPFALAGTTFLWLLHRRYGHEGA</sequence>
<feature type="transmembrane region" description="Helical" evidence="6">
    <location>
        <begin position="267"/>
        <end position="286"/>
    </location>
</feature>
<feature type="transmembrane region" description="Helical" evidence="6">
    <location>
        <begin position="201"/>
        <end position="223"/>
    </location>
</feature>
<feature type="domain" description="Major facilitator superfamily (MFS) profile" evidence="7">
    <location>
        <begin position="6"/>
        <end position="381"/>
    </location>
</feature>
<dbReference type="RefSeq" id="WP_107036456.1">
    <property type="nucleotide sequence ID" value="NZ_CAONGC010000052.1"/>
</dbReference>
<keyword evidence="5 6" id="KW-0472">Membrane</keyword>
<dbReference type="AlphaFoldDB" id="A0A2V1IVQ3"/>
<organism evidence="8 9">
    <name type="scientific">Paramuribaculum intestinale</name>
    <dbReference type="NCBI Taxonomy" id="2094151"/>
    <lineage>
        <taxon>Bacteria</taxon>
        <taxon>Pseudomonadati</taxon>
        <taxon>Bacteroidota</taxon>
        <taxon>Bacteroidia</taxon>
        <taxon>Bacteroidales</taxon>
        <taxon>Muribaculaceae</taxon>
        <taxon>Paramuribaculum</taxon>
    </lineage>
</organism>
<keyword evidence="2" id="KW-1003">Cell membrane</keyword>
<proteinExistence type="predicted"/>
<comment type="caution">
    <text evidence="8">The sequence shown here is derived from an EMBL/GenBank/DDBJ whole genome shotgun (WGS) entry which is preliminary data.</text>
</comment>
<feature type="transmembrane region" description="Helical" evidence="6">
    <location>
        <begin position="235"/>
        <end position="255"/>
    </location>
</feature>
<dbReference type="GeneID" id="93425687"/>
<evidence type="ECO:0000313" key="8">
    <source>
        <dbReference type="EMBL" id="PWB06815.1"/>
    </source>
</evidence>
<keyword evidence="4 6" id="KW-1133">Transmembrane helix</keyword>
<evidence type="ECO:0000256" key="6">
    <source>
        <dbReference type="SAM" id="Phobius"/>
    </source>
</evidence>
<gene>
    <name evidence="8" type="ORF">C5O25_09250</name>
</gene>
<dbReference type="InterPro" id="IPR036259">
    <property type="entry name" value="MFS_trans_sf"/>
</dbReference>
<evidence type="ECO:0000256" key="4">
    <source>
        <dbReference type="ARBA" id="ARBA00022989"/>
    </source>
</evidence>
<dbReference type="SUPFAM" id="SSF103473">
    <property type="entry name" value="MFS general substrate transporter"/>
    <property type="match status" value="1"/>
</dbReference>
<dbReference type="PROSITE" id="PS50850">
    <property type="entry name" value="MFS"/>
    <property type="match status" value="1"/>
</dbReference>
<dbReference type="PANTHER" id="PTHR43124">
    <property type="entry name" value="PURINE EFFLUX PUMP PBUE"/>
    <property type="match status" value="1"/>
</dbReference>
<dbReference type="EMBL" id="PUBV01000019">
    <property type="protein sequence ID" value="PWB06815.1"/>
    <property type="molecule type" value="Genomic_DNA"/>
</dbReference>
<dbReference type="InterPro" id="IPR050189">
    <property type="entry name" value="MFS_Efflux_Transporters"/>
</dbReference>
<evidence type="ECO:0000313" key="9">
    <source>
        <dbReference type="Proteomes" id="UP000244925"/>
    </source>
</evidence>
<evidence type="ECO:0000256" key="1">
    <source>
        <dbReference type="ARBA" id="ARBA00004651"/>
    </source>
</evidence>
<feature type="transmembrane region" description="Helical" evidence="6">
    <location>
        <begin position="104"/>
        <end position="122"/>
    </location>
</feature>
<feature type="transmembrane region" description="Helical" evidence="6">
    <location>
        <begin position="45"/>
        <end position="64"/>
    </location>
</feature>
<evidence type="ECO:0000256" key="3">
    <source>
        <dbReference type="ARBA" id="ARBA00022692"/>
    </source>
</evidence>
<protein>
    <submittedName>
        <fullName evidence="8">MFS transporter</fullName>
    </submittedName>
</protein>
<keyword evidence="3 6" id="KW-0812">Transmembrane</keyword>
<name>A0A2V1IVQ3_9BACT</name>
<accession>A0A2V1IVQ3</accession>